<dbReference type="GO" id="GO:0019557">
    <property type="term" value="P:L-histidine catabolic process to glutamate and formate"/>
    <property type="evidence" value="ECO:0007669"/>
    <property type="project" value="UniProtKB-UniPathway"/>
</dbReference>
<dbReference type="OrthoDB" id="9788689at2"/>
<dbReference type="PIRSF" id="PIRSF036979">
    <property type="entry name" value="Arginase"/>
    <property type="match status" value="1"/>
</dbReference>
<feature type="binding site" evidence="5">
    <location>
        <position position="164"/>
    </location>
    <ligand>
        <name>Mn(2+)</name>
        <dbReference type="ChEBI" id="CHEBI:29035"/>
        <label>2</label>
    </ligand>
</feature>
<keyword evidence="1 5" id="KW-0479">Metal-binding</keyword>
<comment type="similarity">
    <text evidence="5 8 9">Belongs to the arginase family.</text>
</comment>
<reference evidence="10 11" key="1">
    <citation type="submission" date="2016-05" db="EMBL/GenBank/DDBJ databases">
        <title>Niabella ginsenosidivorans BS26 whole genome sequencing.</title>
        <authorList>
            <person name="Im W.T."/>
            <person name="Siddiqi M.Z."/>
        </authorList>
    </citation>
    <scope>NUCLEOTIDE SEQUENCE [LARGE SCALE GENOMIC DNA]</scope>
    <source>
        <strain evidence="10 11">BS26</strain>
    </source>
</reference>
<evidence type="ECO:0000256" key="8">
    <source>
        <dbReference type="PROSITE-ProRule" id="PRU00742"/>
    </source>
</evidence>
<dbReference type="RefSeq" id="WP_067752221.1">
    <property type="nucleotide sequence ID" value="NZ_CP015772.1"/>
</dbReference>
<dbReference type="EMBL" id="CP015772">
    <property type="protein sequence ID" value="ANH80207.1"/>
    <property type="molecule type" value="Genomic_DNA"/>
</dbReference>
<dbReference type="GO" id="GO:0033389">
    <property type="term" value="P:putrescine biosynthetic process from arginine, via agmatine"/>
    <property type="evidence" value="ECO:0007669"/>
    <property type="project" value="TreeGrafter"/>
</dbReference>
<comment type="pathway">
    <text evidence="5">Amino-acid degradation; L-histidine degradation into L-glutamate; L-glutamate from N-formimidoyl-L-glutamate (hydrolase route): step 1/1.</text>
</comment>
<dbReference type="KEGG" id="nia:A8C56_03720"/>
<dbReference type="STRING" id="1176587.A8C56_03720"/>
<feature type="binding site" evidence="5 7">
    <location>
        <position position="162"/>
    </location>
    <ligand>
        <name>Mn(2+)</name>
        <dbReference type="ChEBI" id="CHEBI:29035"/>
        <label>1</label>
    </ligand>
</feature>
<feature type="binding site" evidence="5">
    <location>
        <position position="257"/>
    </location>
    <ligand>
        <name>Mn(2+)</name>
        <dbReference type="ChEBI" id="CHEBI:29035"/>
        <label>2</label>
    </ligand>
</feature>
<feature type="binding site" evidence="5 7">
    <location>
        <position position="166"/>
    </location>
    <ligand>
        <name>Mn(2+)</name>
        <dbReference type="ChEBI" id="CHEBI:29035"/>
        <label>1</label>
    </ligand>
</feature>
<evidence type="ECO:0000256" key="6">
    <source>
        <dbReference type="NCBIfam" id="TIGR01227"/>
    </source>
</evidence>
<evidence type="ECO:0000256" key="5">
    <source>
        <dbReference type="HAMAP-Rule" id="MF_00737"/>
    </source>
</evidence>
<comment type="cofactor">
    <cofactor evidence="5 7">
        <name>Mn(2+)</name>
        <dbReference type="ChEBI" id="CHEBI:29035"/>
    </cofactor>
    <text evidence="5 7">Binds 2 manganese ions per subunit.</text>
</comment>
<gene>
    <name evidence="5" type="primary">hutG</name>
    <name evidence="10" type="ORF">A8C56_03720</name>
</gene>
<dbReference type="PANTHER" id="PTHR11358:SF35">
    <property type="entry name" value="FORMIMIDOYLGLUTAMASE"/>
    <property type="match status" value="1"/>
</dbReference>
<name>A0A1A9HXU5_9BACT</name>
<feature type="binding site" evidence="7">
    <location>
        <position position="257"/>
    </location>
    <ligand>
        <name>Mn(2+)</name>
        <dbReference type="ChEBI" id="CHEBI:29035"/>
        <label>1</label>
    </ligand>
</feature>
<keyword evidence="3 5" id="KW-0369">Histidine metabolism</keyword>
<dbReference type="InterPro" id="IPR005923">
    <property type="entry name" value="HutG"/>
</dbReference>
<keyword evidence="11" id="KW-1185">Reference proteome</keyword>
<evidence type="ECO:0000313" key="11">
    <source>
        <dbReference type="Proteomes" id="UP000077667"/>
    </source>
</evidence>
<sequence>MALTASKAYQAASAENWVGRKDGKEAAYERWGQVVKILDLKEALPELKRSFVMIGYCCDEGVRRNQGRVGAAKGPDHLRVILKNLPVHHPAAIKIYDAGNIYCQEGDLEETQTLLAHAVSRIIAAGGFPLVLGGGHDLAYGHFTGIQNSIGNQKKIGIINFDAHFDLRAPDAGSGNSGTGFYQVAMELKAQGRPFYYLPVGIQRISNTKKLFEVAKEFNVSYIDTSLLNAGNLPHLLPQLQQFLDRVDVVYLTVDLDVFSAAQAPGVSATAFNGIEPGHCFFTLLRLICQSGKLRSLDIAELNPDYDIDSRTAKLAADILFNVLLEL</sequence>
<keyword evidence="2 5" id="KW-0378">Hydrolase</keyword>
<evidence type="ECO:0000256" key="2">
    <source>
        <dbReference type="ARBA" id="ARBA00022801"/>
    </source>
</evidence>
<dbReference type="PROSITE" id="PS51409">
    <property type="entry name" value="ARGINASE_2"/>
    <property type="match status" value="1"/>
</dbReference>
<dbReference type="GO" id="GO:0008783">
    <property type="term" value="F:agmatinase activity"/>
    <property type="evidence" value="ECO:0007669"/>
    <property type="project" value="TreeGrafter"/>
</dbReference>
<protein>
    <recommendedName>
        <fullName evidence="5 6">Formimidoylglutamase</fullName>
        <ecNumber evidence="5 6">3.5.3.8</ecNumber>
    </recommendedName>
    <alternativeName>
        <fullName evidence="5">Formiminoglutamase</fullName>
    </alternativeName>
    <alternativeName>
        <fullName evidence="5">Formiminoglutamate hydrolase</fullName>
    </alternativeName>
</protein>
<dbReference type="Pfam" id="PF00491">
    <property type="entry name" value="Arginase"/>
    <property type="match status" value="1"/>
</dbReference>
<evidence type="ECO:0000256" key="7">
    <source>
        <dbReference type="PIRSR" id="PIRSR036979-1"/>
    </source>
</evidence>
<feature type="binding site" evidence="5">
    <location>
        <position position="162"/>
    </location>
    <ligand>
        <name>Mn(2+)</name>
        <dbReference type="ChEBI" id="CHEBI:29035"/>
        <label>2</label>
    </ligand>
</feature>
<feature type="binding site" evidence="5">
    <location>
        <position position="255"/>
    </location>
    <ligand>
        <name>Mn(2+)</name>
        <dbReference type="ChEBI" id="CHEBI:29035"/>
        <label>2</label>
    </ligand>
</feature>
<dbReference type="Gene3D" id="3.40.800.10">
    <property type="entry name" value="Ureohydrolase domain"/>
    <property type="match status" value="1"/>
</dbReference>
<dbReference type="GO" id="GO:0050415">
    <property type="term" value="F:formimidoylglutamase activity"/>
    <property type="evidence" value="ECO:0007669"/>
    <property type="project" value="UniProtKB-UniRule"/>
</dbReference>
<accession>A0A1A9HXU5</accession>
<dbReference type="PANTHER" id="PTHR11358">
    <property type="entry name" value="ARGINASE/AGMATINASE"/>
    <property type="match status" value="1"/>
</dbReference>
<dbReference type="EC" id="3.5.3.8" evidence="5 6"/>
<evidence type="ECO:0000256" key="3">
    <source>
        <dbReference type="ARBA" id="ARBA00022808"/>
    </source>
</evidence>
<keyword evidence="4 5" id="KW-0464">Manganese</keyword>
<dbReference type="GO" id="GO:0019556">
    <property type="term" value="P:L-histidine catabolic process to glutamate and formamide"/>
    <property type="evidence" value="ECO:0007669"/>
    <property type="project" value="UniProtKB-UniRule"/>
</dbReference>
<dbReference type="Proteomes" id="UP000077667">
    <property type="component" value="Chromosome"/>
</dbReference>
<evidence type="ECO:0000256" key="9">
    <source>
        <dbReference type="RuleBase" id="RU003684"/>
    </source>
</evidence>
<dbReference type="GO" id="GO:0030145">
    <property type="term" value="F:manganese ion binding"/>
    <property type="evidence" value="ECO:0007669"/>
    <property type="project" value="UniProtKB-UniRule"/>
</dbReference>
<proteinExistence type="inferred from homology"/>
<dbReference type="AlphaFoldDB" id="A0A1A9HXU5"/>
<dbReference type="CDD" id="cd09988">
    <property type="entry name" value="Formimidoylglutamase"/>
    <property type="match status" value="1"/>
</dbReference>
<comment type="function">
    <text evidence="5">Catalyzes the conversion of N-formimidoyl-L-glutamate to L-glutamate and formamide.</text>
</comment>
<evidence type="ECO:0000313" key="10">
    <source>
        <dbReference type="EMBL" id="ANH80207.1"/>
    </source>
</evidence>
<evidence type="ECO:0000256" key="1">
    <source>
        <dbReference type="ARBA" id="ARBA00022723"/>
    </source>
</evidence>
<dbReference type="PROSITE" id="PS01053">
    <property type="entry name" value="ARGINASE_1"/>
    <property type="match status" value="1"/>
</dbReference>
<feature type="binding site" evidence="5 7">
    <location>
        <position position="255"/>
    </location>
    <ligand>
        <name>Mn(2+)</name>
        <dbReference type="ChEBI" id="CHEBI:29035"/>
        <label>1</label>
    </ligand>
</feature>
<dbReference type="UniPathway" id="UPA00379">
    <property type="reaction ID" value="UER00552"/>
</dbReference>
<comment type="catalytic activity">
    <reaction evidence="5">
        <text>N-formimidoyl-L-glutamate + H2O = formamide + L-glutamate</text>
        <dbReference type="Rhea" id="RHEA:22492"/>
        <dbReference type="ChEBI" id="CHEBI:15377"/>
        <dbReference type="ChEBI" id="CHEBI:16397"/>
        <dbReference type="ChEBI" id="CHEBI:29985"/>
        <dbReference type="ChEBI" id="CHEBI:58928"/>
        <dbReference type="EC" id="3.5.3.8"/>
    </reaction>
</comment>
<dbReference type="InterPro" id="IPR020855">
    <property type="entry name" value="Ureohydrolase_Mn_BS"/>
</dbReference>
<dbReference type="NCBIfam" id="TIGR01227">
    <property type="entry name" value="hutG"/>
    <property type="match status" value="1"/>
</dbReference>
<feature type="binding site" evidence="7">
    <location>
        <position position="164"/>
    </location>
    <ligand>
        <name>Mn(2+)</name>
        <dbReference type="ChEBI" id="CHEBI:29035"/>
        <label>1</label>
    </ligand>
</feature>
<dbReference type="InterPro" id="IPR023696">
    <property type="entry name" value="Ureohydrolase_dom_sf"/>
</dbReference>
<dbReference type="SUPFAM" id="SSF52768">
    <property type="entry name" value="Arginase/deacetylase"/>
    <property type="match status" value="1"/>
</dbReference>
<evidence type="ECO:0000256" key="4">
    <source>
        <dbReference type="ARBA" id="ARBA00023211"/>
    </source>
</evidence>
<feature type="binding site" evidence="5 7">
    <location>
        <position position="136"/>
    </location>
    <ligand>
        <name>Mn(2+)</name>
        <dbReference type="ChEBI" id="CHEBI:29035"/>
        <label>1</label>
    </ligand>
</feature>
<dbReference type="HAMAP" id="MF_00737">
    <property type="entry name" value="Formimidoylglutam"/>
    <property type="match status" value="1"/>
</dbReference>
<organism evidence="10 11">
    <name type="scientific">Niabella ginsenosidivorans</name>
    <dbReference type="NCBI Taxonomy" id="1176587"/>
    <lineage>
        <taxon>Bacteria</taxon>
        <taxon>Pseudomonadati</taxon>
        <taxon>Bacteroidota</taxon>
        <taxon>Chitinophagia</taxon>
        <taxon>Chitinophagales</taxon>
        <taxon>Chitinophagaceae</taxon>
        <taxon>Niabella</taxon>
    </lineage>
</organism>
<dbReference type="InterPro" id="IPR006035">
    <property type="entry name" value="Ureohydrolase"/>
</dbReference>